<evidence type="ECO:0000313" key="2">
    <source>
        <dbReference type="Proteomes" id="UP000235392"/>
    </source>
</evidence>
<name>A0A2N5VQL3_9BASI</name>
<proteinExistence type="predicted"/>
<comment type="caution">
    <text evidence="1">The sequence shown here is derived from an EMBL/GenBank/DDBJ whole genome shotgun (WGS) entry which is preliminary data.</text>
</comment>
<dbReference type="AlphaFoldDB" id="A0A2N5VQL3"/>
<sequence>MVHYYAHKRNNSSQWLKIDKRLGILLTSLKAFQYKCSRCRRRRGYLALVLSSLAQHTTSVA</sequence>
<gene>
    <name evidence="1" type="ORF">PCASD_00017</name>
</gene>
<dbReference type="EMBL" id="PGCI01000001">
    <property type="protein sequence ID" value="PLW52267.1"/>
    <property type="molecule type" value="Genomic_DNA"/>
</dbReference>
<dbReference type="Proteomes" id="UP000235392">
    <property type="component" value="Unassembled WGS sequence"/>
</dbReference>
<protein>
    <submittedName>
        <fullName evidence="1">Uncharacterized protein</fullName>
    </submittedName>
</protein>
<organism evidence="1 2">
    <name type="scientific">Puccinia coronata f. sp. avenae</name>
    <dbReference type="NCBI Taxonomy" id="200324"/>
    <lineage>
        <taxon>Eukaryota</taxon>
        <taxon>Fungi</taxon>
        <taxon>Dikarya</taxon>
        <taxon>Basidiomycota</taxon>
        <taxon>Pucciniomycotina</taxon>
        <taxon>Pucciniomycetes</taxon>
        <taxon>Pucciniales</taxon>
        <taxon>Pucciniaceae</taxon>
        <taxon>Puccinia</taxon>
    </lineage>
</organism>
<reference evidence="1 2" key="1">
    <citation type="submission" date="2017-11" db="EMBL/GenBank/DDBJ databases">
        <title>De novo assembly and phasing of dikaryotic genomes from two isolates of Puccinia coronata f. sp. avenae, the causal agent of oat crown rust.</title>
        <authorList>
            <person name="Miller M.E."/>
            <person name="Zhang Y."/>
            <person name="Omidvar V."/>
            <person name="Sperschneider J."/>
            <person name="Schwessinger B."/>
            <person name="Raley C."/>
            <person name="Palmer J.M."/>
            <person name="Garnica D."/>
            <person name="Upadhyaya N."/>
            <person name="Rathjen J."/>
            <person name="Taylor J.M."/>
            <person name="Park R.F."/>
            <person name="Dodds P.N."/>
            <person name="Hirsch C.D."/>
            <person name="Kianian S.F."/>
            <person name="Figueroa M."/>
        </authorList>
    </citation>
    <scope>NUCLEOTIDE SEQUENCE [LARGE SCALE GENOMIC DNA]</scope>
    <source>
        <strain evidence="1">12SD80</strain>
    </source>
</reference>
<evidence type="ECO:0000313" key="1">
    <source>
        <dbReference type="EMBL" id="PLW52267.1"/>
    </source>
</evidence>
<accession>A0A2N5VQL3</accession>